<dbReference type="Pfam" id="PF00117">
    <property type="entry name" value="GATase"/>
    <property type="match status" value="1"/>
</dbReference>
<dbReference type="AlphaFoldDB" id="A0A0F9SXV5"/>
<comment type="subunit">
    <text evidence="2">Heterodimer of HisH and HisF.</text>
</comment>
<dbReference type="InterPro" id="IPR029062">
    <property type="entry name" value="Class_I_gatase-like"/>
</dbReference>
<keyword evidence="4" id="KW-0378">Hydrolase</keyword>
<evidence type="ECO:0000256" key="1">
    <source>
        <dbReference type="ARBA" id="ARBA00005091"/>
    </source>
</evidence>
<proteinExistence type="predicted"/>
<dbReference type="UniPathway" id="UPA00031">
    <property type="reaction ID" value="UER00010"/>
</dbReference>
<dbReference type="CDD" id="cd01748">
    <property type="entry name" value="GATase1_IGP_Synthase"/>
    <property type="match status" value="1"/>
</dbReference>
<dbReference type="GO" id="GO:0004359">
    <property type="term" value="F:glutaminase activity"/>
    <property type="evidence" value="ECO:0007669"/>
    <property type="project" value="UniProtKB-EC"/>
</dbReference>
<dbReference type="InterPro" id="IPR010139">
    <property type="entry name" value="Imidazole-glycPsynth_HisH"/>
</dbReference>
<dbReference type="SUPFAM" id="SSF52317">
    <property type="entry name" value="Class I glutamine amidotransferase-like"/>
    <property type="match status" value="1"/>
</dbReference>
<dbReference type="PANTHER" id="PTHR42701">
    <property type="entry name" value="IMIDAZOLE GLYCEROL PHOSPHATE SYNTHASE SUBUNIT HISH"/>
    <property type="match status" value="1"/>
</dbReference>
<keyword evidence="5" id="KW-0315">Glutamine amidotransferase</keyword>
<evidence type="ECO:0000256" key="4">
    <source>
        <dbReference type="ARBA" id="ARBA00022801"/>
    </source>
</evidence>
<dbReference type="GO" id="GO:0000107">
    <property type="term" value="F:imidazoleglycerol-phosphate synthase activity"/>
    <property type="evidence" value="ECO:0007669"/>
    <property type="project" value="TreeGrafter"/>
</dbReference>
<dbReference type="GO" id="GO:0016829">
    <property type="term" value="F:lyase activity"/>
    <property type="evidence" value="ECO:0007669"/>
    <property type="project" value="UniProtKB-KW"/>
</dbReference>
<evidence type="ECO:0000256" key="8">
    <source>
        <dbReference type="ARBA" id="ARBA00047838"/>
    </source>
</evidence>
<dbReference type="GO" id="GO:0000105">
    <property type="term" value="P:L-histidine biosynthetic process"/>
    <property type="evidence" value="ECO:0007669"/>
    <property type="project" value="UniProtKB-UniPathway"/>
</dbReference>
<dbReference type="InterPro" id="IPR017926">
    <property type="entry name" value="GATASE"/>
</dbReference>
<comment type="caution">
    <text evidence="11">The sequence shown here is derived from an EMBL/GenBank/DDBJ whole genome shotgun (WGS) entry which is preliminary data.</text>
</comment>
<evidence type="ECO:0000256" key="9">
    <source>
        <dbReference type="ARBA" id="ARBA00049534"/>
    </source>
</evidence>
<reference evidence="11" key="1">
    <citation type="journal article" date="2015" name="Nature">
        <title>Complex archaea that bridge the gap between prokaryotes and eukaryotes.</title>
        <authorList>
            <person name="Spang A."/>
            <person name="Saw J.H."/>
            <person name="Jorgensen S.L."/>
            <person name="Zaremba-Niedzwiedzka K."/>
            <person name="Martijn J."/>
            <person name="Lind A.E."/>
            <person name="van Eijk R."/>
            <person name="Schleper C."/>
            <person name="Guy L."/>
            <person name="Ettema T.J."/>
        </authorList>
    </citation>
    <scope>NUCLEOTIDE SEQUENCE</scope>
</reference>
<feature type="domain" description="Glutamine amidotransferase" evidence="10">
    <location>
        <begin position="20"/>
        <end position="182"/>
    </location>
</feature>
<evidence type="ECO:0000259" key="10">
    <source>
        <dbReference type="Pfam" id="PF00117"/>
    </source>
</evidence>
<evidence type="ECO:0000256" key="3">
    <source>
        <dbReference type="ARBA" id="ARBA00022605"/>
    </source>
</evidence>
<sequence length="186" mass="20534">MLLRIGVRSNITAREDDIEKAEKIILPGNGSFDACMKNLRNSGLIPVLEEKALKQKVPVLGVCVGAQMLGNGSEEGVENGLGWLNIDVLRFPEIPGLRVPHMGWNEVSNRDLQNPMCASMEPKSRFYFVHSYYMAPRNPSDILLTAHYGIDFAAGVARGNIAGVQFHPEKSHRFGKQLLSAFVKGE</sequence>
<keyword evidence="3" id="KW-0028">Amino-acid biosynthesis</keyword>
<dbReference type="NCBIfam" id="TIGR01855">
    <property type="entry name" value="IMP_synth_hisH"/>
    <property type="match status" value="1"/>
</dbReference>
<dbReference type="Gene3D" id="3.40.50.880">
    <property type="match status" value="1"/>
</dbReference>
<dbReference type="PROSITE" id="PS51273">
    <property type="entry name" value="GATASE_TYPE_1"/>
    <property type="match status" value="1"/>
</dbReference>
<gene>
    <name evidence="11" type="ORF">LCGC14_0461350</name>
</gene>
<evidence type="ECO:0000256" key="2">
    <source>
        <dbReference type="ARBA" id="ARBA00011152"/>
    </source>
</evidence>
<dbReference type="PIRSF" id="PIRSF000495">
    <property type="entry name" value="Amidotransf_hisH"/>
    <property type="match status" value="1"/>
</dbReference>
<evidence type="ECO:0000256" key="7">
    <source>
        <dbReference type="ARBA" id="ARBA00023239"/>
    </source>
</evidence>
<evidence type="ECO:0000256" key="6">
    <source>
        <dbReference type="ARBA" id="ARBA00023102"/>
    </source>
</evidence>
<keyword evidence="7" id="KW-0456">Lyase</keyword>
<comment type="catalytic activity">
    <reaction evidence="8">
        <text>5-[(5-phospho-1-deoxy-D-ribulos-1-ylimino)methylamino]-1-(5-phospho-beta-D-ribosyl)imidazole-4-carboxamide + L-glutamine = D-erythro-1-(imidazol-4-yl)glycerol 3-phosphate + 5-amino-1-(5-phospho-beta-D-ribosyl)imidazole-4-carboxamide + L-glutamate + H(+)</text>
        <dbReference type="Rhea" id="RHEA:24793"/>
        <dbReference type="ChEBI" id="CHEBI:15378"/>
        <dbReference type="ChEBI" id="CHEBI:29985"/>
        <dbReference type="ChEBI" id="CHEBI:58278"/>
        <dbReference type="ChEBI" id="CHEBI:58359"/>
        <dbReference type="ChEBI" id="CHEBI:58475"/>
        <dbReference type="ChEBI" id="CHEBI:58525"/>
        <dbReference type="EC" id="4.3.2.10"/>
    </reaction>
</comment>
<organism evidence="11">
    <name type="scientific">marine sediment metagenome</name>
    <dbReference type="NCBI Taxonomy" id="412755"/>
    <lineage>
        <taxon>unclassified sequences</taxon>
        <taxon>metagenomes</taxon>
        <taxon>ecological metagenomes</taxon>
    </lineage>
</organism>
<accession>A0A0F9SXV5</accession>
<name>A0A0F9SXV5_9ZZZZ</name>
<dbReference type="EMBL" id="LAZR01000474">
    <property type="protein sequence ID" value="KKN67462.1"/>
    <property type="molecule type" value="Genomic_DNA"/>
</dbReference>
<dbReference type="PROSITE" id="PS51274">
    <property type="entry name" value="GATASE_COBBQ"/>
    <property type="match status" value="1"/>
</dbReference>
<protein>
    <recommendedName>
        <fullName evidence="10">Glutamine amidotransferase domain-containing protein</fullName>
    </recommendedName>
</protein>
<comment type="pathway">
    <text evidence="1">Amino-acid biosynthesis; L-histidine biosynthesis; L-histidine from 5-phospho-alpha-D-ribose 1-diphosphate: step 5/9.</text>
</comment>
<evidence type="ECO:0000313" key="11">
    <source>
        <dbReference type="EMBL" id="KKN67462.1"/>
    </source>
</evidence>
<keyword evidence="6" id="KW-0368">Histidine biosynthesis</keyword>
<dbReference type="PANTHER" id="PTHR42701:SF1">
    <property type="entry name" value="IMIDAZOLE GLYCEROL PHOSPHATE SYNTHASE SUBUNIT HISH"/>
    <property type="match status" value="1"/>
</dbReference>
<comment type="catalytic activity">
    <reaction evidence="9">
        <text>L-glutamine + H2O = L-glutamate + NH4(+)</text>
        <dbReference type="Rhea" id="RHEA:15889"/>
        <dbReference type="ChEBI" id="CHEBI:15377"/>
        <dbReference type="ChEBI" id="CHEBI:28938"/>
        <dbReference type="ChEBI" id="CHEBI:29985"/>
        <dbReference type="ChEBI" id="CHEBI:58359"/>
        <dbReference type="EC" id="3.5.1.2"/>
    </reaction>
</comment>
<evidence type="ECO:0000256" key="5">
    <source>
        <dbReference type="ARBA" id="ARBA00022962"/>
    </source>
</evidence>